<accession>A0A438N8X2</accession>
<feature type="domain" description="LysM" evidence="2">
    <location>
        <begin position="149"/>
        <end position="193"/>
    </location>
</feature>
<feature type="compositionally biased region" description="Low complexity" evidence="1">
    <location>
        <begin position="131"/>
        <end position="141"/>
    </location>
</feature>
<feature type="compositionally biased region" description="Low complexity" evidence="1">
    <location>
        <begin position="268"/>
        <end position="296"/>
    </location>
</feature>
<evidence type="ECO:0000256" key="1">
    <source>
        <dbReference type="SAM" id="MobiDB-lite"/>
    </source>
</evidence>
<feature type="region of interest" description="Disordered" evidence="1">
    <location>
        <begin position="78"/>
        <end position="109"/>
    </location>
</feature>
<dbReference type="InterPro" id="IPR036779">
    <property type="entry name" value="LysM_dom_sf"/>
</dbReference>
<dbReference type="EMBL" id="NAJM01000014">
    <property type="protein sequence ID" value="RVX72072.1"/>
    <property type="molecule type" value="Genomic_DNA"/>
</dbReference>
<dbReference type="PANTHER" id="PTHR20932">
    <property type="entry name" value="LYSM AND PUTATIVE PEPTIDOGLYCAN-BINDING DOMAIN-CONTAINING PROTEIN"/>
    <property type="match status" value="1"/>
</dbReference>
<evidence type="ECO:0000259" key="2">
    <source>
        <dbReference type="PROSITE" id="PS51782"/>
    </source>
</evidence>
<proteinExistence type="predicted"/>
<feature type="compositionally biased region" description="Basic and acidic residues" evidence="1">
    <location>
        <begin position="88"/>
        <end position="100"/>
    </location>
</feature>
<comment type="caution">
    <text evidence="3">The sequence shown here is derived from an EMBL/GenBank/DDBJ whole genome shotgun (WGS) entry which is preliminary data.</text>
</comment>
<dbReference type="PANTHER" id="PTHR20932:SF31">
    <property type="entry name" value="RING-TYPE DOMAIN-CONTAINING PROTEIN"/>
    <property type="match status" value="1"/>
</dbReference>
<protein>
    <recommendedName>
        <fullName evidence="2">LysM domain-containing protein</fullName>
    </recommendedName>
</protein>
<name>A0A438N8X2_EXOME</name>
<evidence type="ECO:0000313" key="4">
    <source>
        <dbReference type="Proteomes" id="UP000288859"/>
    </source>
</evidence>
<dbReference type="Gene3D" id="3.10.350.10">
    <property type="entry name" value="LysM domain"/>
    <property type="match status" value="1"/>
</dbReference>
<organism evidence="3 4">
    <name type="scientific">Exophiala mesophila</name>
    <name type="common">Black yeast-like fungus</name>
    <dbReference type="NCBI Taxonomy" id="212818"/>
    <lineage>
        <taxon>Eukaryota</taxon>
        <taxon>Fungi</taxon>
        <taxon>Dikarya</taxon>
        <taxon>Ascomycota</taxon>
        <taxon>Pezizomycotina</taxon>
        <taxon>Eurotiomycetes</taxon>
        <taxon>Chaetothyriomycetidae</taxon>
        <taxon>Chaetothyriales</taxon>
        <taxon>Herpotrichiellaceae</taxon>
        <taxon>Exophiala</taxon>
    </lineage>
</organism>
<dbReference type="VEuPathDB" id="FungiDB:PV10_01052"/>
<reference evidence="3 4" key="1">
    <citation type="submission" date="2017-03" db="EMBL/GenBank/DDBJ databases">
        <title>Genomes of endolithic fungi from Antarctica.</title>
        <authorList>
            <person name="Coleine C."/>
            <person name="Masonjones S."/>
            <person name="Stajich J.E."/>
        </authorList>
    </citation>
    <scope>NUCLEOTIDE SEQUENCE [LARGE SCALE GENOMIC DNA]</scope>
    <source>
        <strain evidence="3 4">CCFEE 6314</strain>
    </source>
</reference>
<dbReference type="AlphaFoldDB" id="A0A438N8X2"/>
<gene>
    <name evidence="3" type="ORF">B0A52_04670</name>
</gene>
<dbReference type="InterPro" id="IPR018392">
    <property type="entry name" value="LysM"/>
</dbReference>
<feature type="region of interest" description="Disordered" evidence="1">
    <location>
        <begin position="131"/>
        <end position="152"/>
    </location>
</feature>
<dbReference type="Proteomes" id="UP000288859">
    <property type="component" value="Unassembled WGS sequence"/>
</dbReference>
<evidence type="ECO:0000313" key="3">
    <source>
        <dbReference type="EMBL" id="RVX72072.1"/>
    </source>
</evidence>
<dbReference type="PROSITE" id="PS51782">
    <property type="entry name" value="LYSM"/>
    <property type="match status" value="1"/>
</dbReference>
<dbReference type="InterPro" id="IPR045030">
    <property type="entry name" value="LYSM1-4"/>
</dbReference>
<dbReference type="OrthoDB" id="2107166at2759"/>
<sequence length="303" mass="32872">MAPWASCCTCATLLDDTKKGGHHSSSSLSSSSEKPILFTRHLDCCQRDICATCQNSNPRFQEYCPFCQISTGPSALPKEGLRLPPSYTRRDATKSKERDTTTAPPSYDEAISITQTSSSSLVTANPSSSASCTSSSSSFSSVPQNTDDTIHHLSPTDTLAGLSVVYGVPVAILRRHNHLYSDTLVTARKWLLIPATHYSGPSLSKPPDAAEEERKLKLRRWMVATKCADYTVAQLYLKGADGDLDAAVALYKDDDDWERKNPLKHNGRTGNSNNNNNNNNHRSSRSSSSSTTAAAGLVAQLSR</sequence>
<feature type="region of interest" description="Disordered" evidence="1">
    <location>
        <begin position="257"/>
        <end position="303"/>
    </location>
</feature>